<dbReference type="InterPro" id="IPR019128">
    <property type="entry name" value="Dcc1"/>
</dbReference>
<dbReference type="GO" id="GO:0000785">
    <property type="term" value="C:chromatin"/>
    <property type="evidence" value="ECO:0007669"/>
    <property type="project" value="TreeGrafter"/>
</dbReference>
<evidence type="ECO:0000256" key="2">
    <source>
        <dbReference type="ARBA" id="ARBA00022705"/>
    </source>
</evidence>
<dbReference type="PANTHER" id="PTHR13395:SF6">
    <property type="entry name" value="SISTER CHROMATID COHESION PROTEIN DCC1"/>
    <property type="match status" value="1"/>
</dbReference>
<evidence type="ECO:0000313" key="5">
    <source>
        <dbReference type="Proteomes" id="UP001176521"/>
    </source>
</evidence>
<evidence type="ECO:0000256" key="3">
    <source>
        <dbReference type="SAM" id="MobiDB-lite"/>
    </source>
</evidence>
<comment type="caution">
    <text evidence="4">The sequence shown here is derived from an EMBL/GenBank/DDBJ whole genome shotgun (WGS) entry which is preliminary data.</text>
</comment>
<dbReference type="GO" id="GO:0006260">
    <property type="term" value="P:DNA replication"/>
    <property type="evidence" value="ECO:0007669"/>
    <property type="project" value="UniProtKB-KW"/>
</dbReference>
<dbReference type="AlphaFoldDB" id="A0AAN6G8G1"/>
<sequence length="587" mass="61804">MATDINRVSVLTAPAAGDPPSYLLLQVPKELLPAFDPPAPAADGTQDATAAAAVAVAGSKDTSAAQKRKRADDDGAAVAGRRCFTINGRHSDSAVLCTDSASYTIRQIAQSNSLLLLTPAADPASGNTTLHLRANLETILELVPTVPRLARIPDLLRPTAYQGPEEEVELQARMQCAMGVGTSAGSDADAARQKKKWKMYTHRQLRSIVQASEAEFAHALREYRVIQLGSRLRLVASPYRVKMLKLIHAQLMLESIKPELVPVRNIAKALAEENNVPEALTRAALLSWYGHPVAAPEVQGQENGKEYASLRPEAIVRDMGLELLSKHRTPTALAAFLSKWKQEVGELFEDQVDVALLRGFSLLHPSPLPTSLFPAPGSIAPASSASSLNSTSSSGAATPTSATSPSLAPQMVRPSAIQYYPAALLPVEPAQRFAELFLTRPHWTQDELLPFLEDLAPGGSAFGSGSGSGSGSAPPPSGTVLTPAEAEAAAEKRRKDQRKAVDSLLMKFTRSRAVKLAEPPAAGDAAAAAAADTGLGIARGAPGDGQQALTLRGRKKAAAAAAAAQVAAQAAGQACKEVKVYSARMKY</sequence>
<dbReference type="GO" id="GO:0031390">
    <property type="term" value="C:Ctf18 RFC-like complex"/>
    <property type="evidence" value="ECO:0007669"/>
    <property type="project" value="InterPro"/>
</dbReference>
<dbReference type="PANTHER" id="PTHR13395">
    <property type="entry name" value="SISTER CHROMATID COHESION PROTEIN DCC1-RELATED"/>
    <property type="match status" value="1"/>
</dbReference>
<name>A0AAN6G8G1_9BASI</name>
<protein>
    <submittedName>
        <fullName evidence="4">Ctf8p and Ctf18p associating protein</fullName>
    </submittedName>
</protein>
<keyword evidence="2" id="KW-0235">DNA replication</keyword>
<dbReference type="Proteomes" id="UP001176521">
    <property type="component" value="Unassembled WGS sequence"/>
</dbReference>
<accession>A0AAN6G8G1</accession>
<comment type="similarity">
    <text evidence="1">Belongs to the DCC1 family.</text>
</comment>
<organism evidence="4 5">
    <name type="scientific">Tilletia horrida</name>
    <dbReference type="NCBI Taxonomy" id="155126"/>
    <lineage>
        <taxon>Eukaryota</taxon>
        <taxon>Fungi</taxon>
        <taxon>Dikarya</taxon>
        <taxon>Basidiomycota</taxon>
        <taxon>Ustilaginomycotina</taxon>
        <taxon>Exobasidiomycetes</taxon>
        <taxon>Tilletiales</taxon>
        <taxon>Tilletiaceae</taxon>
        <taxon>Tilletia</taxon>
    </lineage>
</organism>
<dbReference type="GO" id="GO:0034088">
    <property type="term" value="P:maintenance of mitotic sister chromatid cohesion"/>
    <property type="evidence" value="ECO:0007669"/>
    <property type="project" value="TreeGrafter"/>
</dbReference>
<feature type="region of interest" description="Disordered" evidence="3">
    <location>
        <begin position="383"/>
        <end position="408"/>
    </location>
</feature>
<proteinExistence type="inferred from homology"/>
<evidence type="ECO:0000313" key="4">
    <source>
        <dbReference type="EMBL" id="KAK0522371.1"/>
    </source>
</evidence>
<dbReference type="Pfam" id="PF09724">
    <property type="entry name" value="Dcc1"/>
    <property type="match status" value="1"/>
</dbReference>
<keyword evidence="5" id="KW-1185">Reference proteome</keyword>
<reference evidence="4" key="1">
    <citation type="journal article" date="2023" name="PhytoFront">
        <title>Draft Genome Resources of Seven Strains of Tilletia horrida, Causal Agent of Kernel Smut of Rice.</title>
        <authorList>
            <person name="Khanal S."/>
            <person name="Antony Babu S."/>
            <person name="Zhou X.G."/>
        </authorList>
    </citation>
    <scope>NUCLEOTIDE SEQUENCE</scope>
    <source>
        <strain evidence="4">TX3</strain>
    </source>
</reference>
<feature type="compositionally biased region" description="Gly residues" evidence="3">
    <location>
        <begin position="460"/>
        <end position="470"/>
    </location>
</feature>
<feature type="region of interest" description="Disordered" evidence="3">
    <location>
        <begin position="460"/>
        <end position="482"/>
    </location>
</feature>
<gene>
    <name evidence="4" type="primary">DCC1</name>
    <name evidence="4" type="ORF">OC842_006483</name>
</gene>
<evidence type="ECO:0000256" key="1">
    <source>
        <dbReference type="ARBA" id="ARBA00007017"/>
    </source>
</evidence>
<dbReference type="GO" id="GO:0000775">
    <property type="term" value="C:chromosome, centromeric region"/>
    <property type="evidence" value="ECO:0007669"/>
    <property type="project" value="TreeGrafter"/>
</dbReference>
<dbReference type="EMBL" id="JAPDMQ010000592">
    <property type="protein sequence ID" value="KAK0522371.1"/>
    <property type="molecule type" value="Genomic_DNA"/>
</dbReference>